<dbReference type="Gene3D" id="3.50.30.10">
    <property type="entry name" value="Phosphohistidine domain"/>
    <property type="match status" value="1"/>
</dbReference>
<feature type="binding site" evidence="20">
    <location>
        <position position="445"/>
    </location>
    <ligand>
        <name>Mg(2+)</name>
        <dbReference type="ChEBI" id="CHEBI:18420"/>
    </ligand>
</feature>
<evidence type="ECO:0000256" key="17">
    <source>
        <dbReference type="PIRNR" id="PIRNR000732"/>
    </source>
</evidence>
<dbReference type="Pfam" id="PF05524">
    <property type="entry name" value="PEP-utilisers_N"/>
    <property type="match status" value="1"/>
</dbReference>
<evidence type="ECO:0000256" key="15">
    <source>
        <dbReference type="ARBA" id="ARBA00022842"/>
    </source>
</evidence>
<reference evidence="24 25" key="1">
    <citation type="journal article" date="2009" name="Stand. Genomic Sci.">
        <title>Complete genome sequence of Sanguibacter keddieii type strain (ST-74).</title>
        <authorList>
            <person name="Ivanova N."/>
            <person name="Sikorski J."/>
            <person name="Sims D."/>
            <person name="Brettin T."/>
            <person name="Detter J.C."/>
            <person name="Han C."/>
            <person name="Lapidus A."/>
            <person name="Copeland A."/>
            <person name="Glavina Del Rio T."/>
            <person name="Nolan M."/>
            <person name="Chen F."/>
            <person name="Lucas S."/>
            <person name="Tice H."/>
            <person name="Cheng J.F."/>
            <person name="Bruce D."/>
            <person name="Goodwin L."/>
            <person name="Pitluck S."/>
            <person name="Pati A."/>
            <person name="Mavromatis K."/>
            <person name="Chen A."/>
            <person name="Palaniappan K."/>
            <person name="D'haeseleer P."/>
            <person name="Chain P."/>
            <person name="Bristow J."/>
            <person name="Eisen J.A."/>
            <person name="Markowitz V."/>
            <person name="Hugenholtz P."/>
            <person name="Goker M."/>
            <person name="Pukall R."/>
            <person name="Klenk H.P."/>
            <person name="Kyrpides N.C."/>
        </authorList>
    </citation>
    <scope>NUCLEOTIDE SEQUENCE [LARGE SCALE GENOMIC DNA]</scope>
    <source>
        <strain evidence="25">ATCC 51767 / DSM 10542 / NCFB 3025 / ST-74</strain>
    </source>
</reference>
<dbReference type="SUPFAM" id="SSF52009">
    <property type="entry name" value="Phosphohistidine domain"/>
    <property type="match status" value="1"/>
</dbReference>
<comment type="function">
    <text evidence="3 17">General (non sugar-specific) component of the phosphoenolpyruvate-dependent sugar phosphotransferase system (sugar PTS). This major carbohydrate active-transport system catalyzes the phosphorylation of incoming sugar substrates concomitantly with their translocation across the cell membrane. Enzyme I transfers the phosphoryl group from phosphoenolpyruvate (PEP) to the phosphoryl carrier protein (HPr).</text>
</comment>
<dbReference type="Pfam" id="PF00391">
    <property type="entry name" value="PEP-utilizers"/>
    <property type="match status" value="1"/>
</dbReference>
<keyword evidence="15 17" id="KW-0460">Magnesium</keyword>
<feature type="binding site" evidence="19">
    <location>
        <begin position="444"/>
        <end position="445"/>
    </location>
    <ligand>
        <name>phosphoenolpyruvate</name>
        <dbReference type="ChEBI" id="CHEBI:58702"/>
    </ligand>
</feature>
<feature type="active site" description="Tele-phosphohistidine intermediate" evidence="18">
    <location>
        <position position="197"/>
    </location>
</feature>
<dbReference type="STRING" id="446469.Sked_24630"/>
<feature type="binding site" evidence="19">
    <location>
        <position position="332"/>
    </location>
    <ligand>
        <name>phosphoenolpyruvate</name>
        <dbReference type="ChEBI" id="CHEBI:58702"/>
    </ligand>
</feature>
<gene>
    <name evidence="24" type="ordered locus">Sked_24630</name>
</gene>
<proteinExistence type="inferred from homology"/>
<dbReference type="AlphaFoldDB" id="D1BJW6"/>
<evidence type="ECO:0000256" key="8">
    <source>
        <dbReference type="ARBA" id="ARBA00022448"/>
    </source>
</evidence>
<dbReference type="InterPro" id="IPR008731">
    <property type="entry name" value="PTS_EIN"/>
</dbReference>
<comment type="cofactor">
    <cofactor evidence="2 17 20">
        <name>Mg(2+)</name>
        <dbReference type="ChEBI" id="CHEBI:18420"/>
    </cofactor>
</comment>
<dbReference type="Pfam" id="PF02896">
    <property type="entry name" value="PEP-utilizers_C"/>
    <property type="match status" value="1"/>
</dbReference>
<dbReference type="InterPro" id="IPR036637">
    <property type="entry name" value="Phosphohistidine_dom_sf"/>
</dbReference>
<keyword evidence="10 17" id="KW-0762">Sugar transport</keyword>
<feature type="binding site" evidence="20">
    <location>
        <position position="421"/>
    </location>
    <ligand>
        <name>Mg(2+)</name>
        <dbReference type="ChEBI" id="CHEBI:18420"/>
    </ligand>
</feature>
<keyword evidence="9 17" id="KW-0963">Cytoplasm</keyword>
<dbReference type="GO" id="GO:0046872">
    <property type="term" value="F:metal ion binding"/>
    <property type="evidence" value="ECO:0007669"/>
    <property type="project" value="UniProtKB-KW"/>
</dbReference>
<dbReference type="PANTHER" id="PTHR46244">
    <property type="entry name" value="PHOSPHOENOLPYRUVATE-PROTEIN PHOSPHOTRANSFERASE"/>
    <property type="match status" value="1"/>
</dbReference>
<dbReference type="Gene3D" id="1.10.274.10">
    <property type="entry name" value="PtsI, HPr-binding domain"/>
    <property type="match status" value="1"/>
</dbReference>
<dbReference type="PANTHER" id="PTHR46244:SF3">
    <property type="entry name" value="PHOSPHOENOLPYRUVATE-PROTEIN PHOSPHOTRANSFERASE"/>
    <property type="match status" value="1"/>
</dbReference>
<evidence type="ECO:0000259" key="21">
    <source>
        <dbReference type="Pfam" id="PF00391"/>
    </source>
</evidence>
<evidence type="ECO:0000256" key="1">
    <source>
        <dbReference type="ARBA" id="ARBA00000683"/>
    </source>
</evidence>
<feature type="domain" description="PEP-utilising enzyme C-terminal" evidence="22">
    <location>
        <begin position="262"/>
        <end position="531"/>
    </location>
</feature>
<protein>
    <recommendedName>
        <fullName evidence="7 17">Phosphoenolpyruvate-protein phosphotransferase</fullName>
        <ecNumber evidence="6 17">2.7.3.9</ecNumber>
    </recommendedName>
    <alternativeName>
        <fullName evidence="16 17">Phosphotransferase system, enzyme I</fullName>
    </alternativeName>
</protein>
<evidence type="ECO:0000256" key="13">
    <source>
        <dbReference type="ARBA" id="ARBA00022723"/>
    </source>
</evidence>
<dbReference type="PRINTS" id="PR01736">
    <property type="entry name" value="PHPHTRNFRASE"/>
</dbReference>
<dbReference type="HOGENOM" id="CLU_007308_7_0_11"/>
<feature type="domain" description="PEP-utilising enzyme mobile" evidence="21">
    <location>
        <begin position="163"/>
        <end position="233"/>
    </location>
</feature>
<evidence type="ECO:0000259" key="23">
    <source>
        <dbReference type="Pfam" id="PF05524"/>
    </source>
</evidence>
<evidence type="ECO:0000256" key="5">
    <source>
        <dbReference type="ARBA" id="ARBA00007837"/>
    </source>
</evidence>
<evidence type="ECO:0000256" key="20">
    <source>
        <dbReference type="PIRSR" id="PIRSR000732-3"/>
    </source>
</evidence>
<dbReference type="KEGG" id="ske:Sked_24630"/>
<evidence type="ECO:0000256" key="10">
    <source>
        <dbReference type="ARBA" id="ARBA00022597"/>
    </source>
</evidence>
<evidence type="ECO:0000256" key="18">
    <source>
        <dbReference type="PIRSR" id="PIRSR000732-1"/>
    </source>
</evidence>
<evidence type="ECO:0000256" key="19">
    <source>
        <dbReference type="PIRSR" id="PIRSR000732-2"/>
    </source>
</evidence>
<organism evidence="24 25">
    <name type="scientific">Sanguibacter keddieii (strain ATCC 51767 / DSM 10542 / NCFB 3025 / ST-74)</name>
    <dbReference type="NCBI Taxonomy" id="446469"/>
    <lineage>
        <taxon>Bacteria</taxon>
        <taxon>Bacillati</taxon>
        <taxon>Actinomycetota</taxon>
        <taxon>Actinomycetes</taxon>
        <taxon>Micrococcales</taxon>
        <taxon>Sanguibacteraceae</taxon>
        <taxon>Sanguibacter</taxon>
    </lineage>
</organism>
<evidence type="ECO:0000256" key="12">
    <source>
        <dbReference type="ARBA" id="ARBA00022683"/>
    </source>
</evidence>
<evidence type="ECO:0000256" key="3">
    <source>
        <dbReference type="ARBA" id="ARBA00002728"/>
    </source>
</evidence>
<comment type="catalytic activity">
    <reaction evidence="1 17">
        <text>L-histidyl-[protein] + phosphoenolpyruvate = N(pros)-phospho-L-histidyl-[protein] + pyruvate</text>
        <dbReference type="Rhea" id="RHEA:23880"/>
        <dbReference type="Rhea" id="RHEA-COMP:9745"/>
        <dbReference type="Rhea" id="RHEA-COMP:9746"/>
        <dbReference type="ChEBI" id="CHEBI:15361"/>
        <dbReference type="ChEBI" id="CHEBI:29979"/>
        <dbReference type="ChEBI" id="CHEBI:58702"/>
        <dbReference type="ChEBI" id="CHEBI:64837"/>
        <dbReference type="EC" id="2.7.3.9"/>
    </reaction>
</comment>
<dbReference type="InterPro" id="IPR015813">
    <property type="entry name" value="Pyrv/PenolPyrv_kinase-like_dom"/>
</dbReference>
<evidence type="ECO:0000256" key="7">
    <source>
        <dbReference type="ARBA" id="ARBA00016544"/>
    </source>
</evidence>
<dbReference type="InterPro" id="IPR024692">
    <property type="entry name" value="PTS_EI"/>
</dbReference>
<dbReference type="GO" id="GO:0008965">
    <property type="term" value="F:phosphoenolpyruvate-protein phosphotransferase activity"/>
    <property type="evidence" value="ECO:0007669"/>
    <property type="project" value="UniProtKB-EC"/>
</dbReference>
<feature type="binding site" evidence="19">
    <location>
        <position position="455"/>
    </location>
    <ligand>
        <name>phosphoenolpyruvate</name>
        <dbReference type="ChEBI" id="CHEBI:58702"/>
    </ligand>
</feature>
<dbReference type="Proteomes" id="UP000000322">
    <property type="component" value="Chromosome"/>
</dbReference>
<evidence type="ECO:0000313" key="24">
    <source>
        <dbReference type="EMBL" id="ACZ22375.1"/>
    </source>
</evidence>
<dbReference type="RefSeq" id="WP_012867444.1">
    <property type="nucleotide sequence ID" value="NC_013521.1"/>
</dbReference>
<evidence type="ECO:0000256" key="9">
    <source>
        <dbReference type="ARBA" id="ARBA00022490"/>
    </source>
</evidence>
<dbReference type="Gene3D" id="3.20.20.60">
    <property type="entry name" value="Phosphoenolpyruvate-binding domains"/>
    <property type="match status" value="1"/>
</dbReference>
<feature type="binding site" evidence="19">
    <location>
        <position position="296"/>
    </location>
    <ligand>
        <name>phosphoenolpyruvate</name>
        <dbReference type="ChEBI" id="CHEBI:58702"/>
    </ligand>
</feature>
<evidence type="ECO:0000313" key="25">
    <source>
        <dbReference type="Proteomes" id="UP000000322"/>
    </source>
</evidence>
<keyword evidence="14 17" id="KW-0418">Kinase</keyword>
<dbReference type="GO" id="GO:0005737">
    <property type="term" value="C:cytoplasm"/>
    <property type="evidence" value="ECO:0007669"/>
    <property type="project" value="UniProtKB-SubCell"/>
</dbReference>
<feature type="domain" description="Phosphotransferase system enzyme I N-terminal" evidence="23">
    <location>
        <begin position="14"/>
        <end position="134"/>
    </location>
</feature>
<evidence type="ECO:0000259" key="22">
    <source>
        <dbReference type="Pfam" id="PF02896"/>
    </source>
</evidence>
<dbReference type="InterPro" id="IPR040442">
    <property type="entry name" value="Pyrv_kinase-like_dom_sf"/>
</dbReference>
<accession>D1BJW6</accession>
<dbReference type="EC" id="2.7.3.9" evidence="6 17"/>
<evidence type="ECO:0000256" key="11">
    <source>
        <dbReference type="ARBA" id="ARBA00022679"/>
    </source>
</evidence>
<dbReference type="InterPro" id="IPR006318">
    <property type="entry name" value="PTS_EI-like"/>
</dbReference>
<name>D1BJW6_SANKS</name>
<dbReference type="OrthoDB" id="9765468at2"/>
<dbReference type="SUPFAM" id="SSF51621">
    <property type="entry name" value="Phosphoenolpyruvate/pyruvate domain"/>
    <property type="match status" value="1"/>
</dbReference>
<comment type="similarity">
    <text evidence="5 17">Belongs to the PEP-utilizing enzyme family.</text>
</comment>
<dbReference type="InterPro" id="IPR000121">
    <property type="entry name" value="PEP_util_C"/>
</dbReference>
<evidence type="ECO:0000256" key="6">
    <source>
        <dbReference type="ARBA" id="ARBA00012232"/>
    </source>
</evidence>
<evidence type="ECO:0000256" key="14">
    <source>
        <dbReference type="ARBA" id="ARBA00022777"/>
    </source>
</evidence>
<dbReference type="SUPFAM" id="SSF47831">
    <property type="entry name" value="Enzyme I of the PEP:sugar phosphotransferase system HPr-binding (sub)domain"/>
    <property type="match status" value="1"/>
</dbReference>
<dbReference type="InterPro" id="IPR008279">
    <property type="entry name" value="PEP-util_enz_mobile_dom"/>
</dbReference>
<comment type="subcellular location">
    <subcellularLocation>
        <location evidence="4 17">Cytoplasm</location>
    </subcellularLocation>
</comment>
<sequence>MNTPSPRPSTRTVSGIGVCAGLVAGPVVHMPLPIAEPSPGLRLSPREDHAARAAEIQGASDHVAADLDAAAERATGEARAVLEATAAIAADPTLVADAQRRVVDDYLVPERAVWEAAAEVAEQFEALGGYFAERVSDVHDIRDRLVAHLTGRPKPGLPSCDTPFVLVAYDLAPSVTASLDPAQVVAIVTDGAGPTSHTAIVANAKGIPAVVAAQGAHDLLEDGHFALVNGSTGLVVADPTEEELTTVRAVASRVRTFDGEGRTRDGHRVQLLANIGDPSDAEPAAQAGAEGVGLFRSEFCFLDREQPPTVDEQVEAYRRVFSAFPGRKVVIRTLDSGADKPLAFLTSDDEENPALGVRGLRTAKRSPELLDQQLEAVARAAAAEEAEVWVMAPMVSTVSETEEFVAACTAHGLAVPGVMVEVPSAALLAGPILARAHFASIGTNDLTQYTMAADRLLGSLAELSDPWQPAVLQLVAATCAGGAQQGRPVGVCGEAASNPVLAVVLVGLGISSLSMTARAIPDVAAVLAEVDLTLCQELARLAVSAETAHDARALVRSRLPVLAELGL</sequence>
<dbReference type="eggNOG" id="COG1080">
    <property type="taxonomic scope" value="Bacteria"/>
</dbReference>
<keyword evidence="13 17" id="KW-0479">Metal-binding</keyword>
<evidence type="ECO:0000256" key="16">
    <source>
        <dbReference type="ARBA" id="ARBA00033235"/>
    </source>
</evidence>
<dbReference type="InterPro" id="IPR050499">
    <property type="entry name" value="PEP-utilizing_PTS_enzyme"/>
</dbReference>
<feature type="active site" description="Proton donor" evidence="18">
    <location>
        <position position="492"/>
    </location>
</feature>
<dbReference type="GO" id="GO:0016301">
    <property type="term" value="F:kinase activity"/>
    <property type="evidence" value="ECO:0007669"/>
    <property type="project" value="UniProtKB-KW"/>
</dbReference>
<evidence type="ECO:0000256" key="4">
    <source>
        <dbReference type="ARBA" id="ARBA00004496"/>
    </source>
</evidence>
<dbReference type="PIRSF" id="PIRSF000732">
    <property type="entry name" value="PTS_enzyme_I"/>
    <property type="match status" value="1"/>
</dbReference>
<keyword evidence="11 17" id="KW-0808">Transferase</keyword>
<keyword evidence="8 17" id="KW-0813">Transport</keyword>
<keyword evidence="12 17" id="KW-0598">Phosphotransferase system</keyword>
<dbReference type="NCBIfam" id="TIGR01417">
    <property type="entry name" value="PTS_I_fam"/>
    <property type="match status" value="1"/>
</dbReference>
<dbReference type="EMBL" id="CP001819">
    <property type="protein sequence ID" value="ACZ22375.1"/>
    <property type="molecule type" value="Genomic_DNA"/>
</dbReference>
<evidence type="ECO:0000256" key="2">
    <source>
        <dbReference type="ARBA" id="ARBA00001946"/>
    </source>
</evidence>
<dbReference type="InterPro" id="IPR036618">
    <property type="entry name" value="PtsI_HPr-bd_sf"/>
</dbReference>
<dbReference type="GO" id="GO:0009401">
    <property type="term" value="P:phosphoenolpyruvate-dependent sugar phosphotransferase system"/>
    <property type="evidence" value="ECO:0007669"/>
    <property type="project" value="UniProtKB-KW"/>
</dbReference>
<keyword evidence="25" id="KW-1185">Reference proteome</keyword>